<dbReference type="InterPro" id="IPR000055">
    <property type="entry name" value="Restrct_endonuc_typeI_TRD"/>
</dbReference>
<comment type="caution">
    <text evidence="5">The sequence shown here is derived from an EMBL/GenBank/DDBJ whole genome shotgun (WGS) entry which is preliminary data.</text>
</comment>
<gene>
    <name evidence="5" type="ORF">AU255_16610</name>
</gene>
<dbReference type="PANTHER" id="PTHR43140">
    <property type="entry name" value="TYPE-1 RESTRICTION ENZYME ECOKI SPECIFICITY PROTEIN"/>
    <property type="match status" value="1"/>
</dbReference>
<protein>
    <recommendedName>
        <fullName evidence="4">Type I restriction modification DNA specificity domain-containing protein</fullName>
    </recommendedName>
</protein>
<dbReference type="PANTHER" id="PTHR43140:SF1">
    <property type="entry name" value="TYPE I RESTRICTION ENZYME ECOKI SPECIFICITY SUBUNIT"/>
    <property type="match status" value="1"/>
</dbReference>
<organism evidence="5 6">
    <name type="scientific">Methyloprofundus sedimenti</name>
    <dbReference type="NCBI Taxonomy" id="1420851"/>
    <lineage>
        <taxon>Bacteria</taxon>
        <taxon>Pseudomonadati</taxon>
        <taxon>Pseudomonadota</taxon>
        <taxon>Gammaproteobacteria</taxon>
        <taxon>Methylococcales</taxon>
        <taxon>Methylococcaceae</taxon>
        <taxon>Methyloprofundus</taxon>
    </lineage>
</organism>
<reference evidence="5 6" key="1">
    <citation type="submission" date="2015-12" db="EMBL/GenBank/DDBJ databases">
        <authorList>
            <person name="Shamseldin A."/>
            <person name="Moawad H."/>
            <person name="Abd El-Rahim W.M."/>
            <person name="Sadowsky M.J."/>
        </authorList>
    </citation>
    <scope>NUCLEOTIDE SEQUENCE [LARGE SCALE GENOMIC DNA]</scope>
    <source>
        <strain evidence="5 6">WF1</strain>
    </source>
</reference>
<accession>A0A1V8M2Q2</accession>
<dbReference type="Proteomes" id="UP000191980">
    <property type="component" value="Unassembled WGS sequence"/>
</dbReference>
<name>A0A1V8M2Q2_9GAMM</name>
<evidence type="ECO:0000259" key="4">
    <source>
        <dbReference type="Pfam" id="PF01420"/>
    </source>
</evidence>
<dbReference type="Gene3D" id="3.90.220.20">
    <property type="entry name" value="DNA methylase specificity domains"/>
    <property type="match status" value="2"/>
</dbReference>
<dbReference type="AlphaFoldDB" id="A0A1V8M2Q2"/>
<keyword evidence="3" id="KW-0238">DNA-binding</keyword>
<dbReference type="InterPro" id="IPR051212">
    <property type="entry name" value="Type-I_RE_S_subunit"/>
</dbReference>
<dbReference type="InterPro" id="IPR044946">
    <property type="entry name" value="Restrct_endonuc_typeI_TRD_sf"/>
</dbReference>
<evidence type="ECO:0000313" key="6">
    <source>
        <dbReference type="Proteomes" id="UP000191980"/>
    </source>
</evidence>
<proteinExistence type="inferred from homology"/>
<dbReference type="RefSeq" id="WP_080524039.1">
    <property type="nucleotide sequence ID" value="NZ_LPUF01000003.1"/>
</dbReference>
<dbReference type="SUPFAM" id="SSF116734">
    <property type="entry name" value="DNA methylase specificity domain"/>
    <property type="match status" value="2"/>
</dbReference>
<evidence type="ECO:0000256" key="2">
    <source>
        <dbReference type="ARBA" id="ARBA00022747"/>
    </source>
</evidence>
<dbReference type="OrthoDB" id="398435at2"/>
<dbReference type="EMBL" id="LPUF01000003">
    <property type="protein sequence ID" value="OQK15812.1"/>
    <property type="molecule type" value="Genomic_DNA"/>
</dbReference>
<evidence type="ECO:0000313" key="5">
    <source>
        <dbReference type="EMBL" id="OQK15812.1"/>
    </source>
</evidence>
<dbReference type="GO" id="GO:0003677">
    <property type="term" value="F:DNA binding"/>
    <property type="evidence" value="ECO:0007669"/>
    <property type="project" value="UniProtKB-KW"/>
</dbReference>
<comment type="similarity">
    <text evidence="1">Belongs to the type-I restriction system S methylase family.</text>
</comment>
<evidence type="ECO:0000256" key="1">
    <source>
        <dbReference type="ARBA" id="ARBA00010923"/>
    </source>
</evidence>
<dbReference type="Pfam" id="PF01420">
    <property type="entry name" value="Methylase_S"/>
    <property type="match status" value="2"/>
</dbReference>
<keyword evidence="6" id="KW-1185">Reference proteome</keyword>
<sequence>MADTHTLITEYIDIWTSAIKKRSSQGRGSNKKIELTGIKKLRELILELAVRGQLVPQDPNDEPASVLLKRIAAEKEQLIKDKKIKPSKALPEIGEDEKPFELPDGWEWSKNIDLFTLTKGKKPKNLSENNIGSPYLDIEALDRGNILRYTDDEKCPRSTNKDILVVCDGSRSGLVLDGKDGVIGSTLAIIETPTYIQVYVKLFFRQAFQRLNSSMKGAAIPHLDTKSLREGLFAVPPFKEQYRIVAKVDELMALCDQLEQQTENSITAHQTLVETLLATLTSSENTAAFNQSWTRIAAHFDTLFTTEHSIDQLKQTVLQLAVIGKLVPQNPNDEPASVLLKKIAAEKEQLIKDKKIKKSLSVDNIIRENCDWSYPKQWSKIELQDLFKFIDYRGKNPAKSDKGKRIITAKNIRMGFIKNDPIEYISEELYKSWMVRGFPQIGDILFVTEGHTMGFVSLVELEYEFALAQRTICFQPFMKFDTTFFLYVLMSQQFQDIIKDNQTGSAAGGIKASKLKKVPVPFPPLAEQHRIVKKADELMTLCDQLKTRLSQAQTTQLHLADTIVEQAIN</sequence>
<feature type="domain" description="Type I restriction modification DNA specificity" evidence="4">
    <location>
        <begin position="103"/>
        <end position="267"/>
    </location>
</feature>
<dbReference type="STRING" id="1420851.AU255_16610"/>
<feature type="domain" description="Type I restriction modification DNA specificity" evidence="4">
    <location>
        <begin position="375"/>
        <end position="550"/>
    </location>
</feature>
<evidence type="ECO:0000256" key="3">
    <source>
        <dbReference type="ARBA" id="ARBA00023125"/>
    </source>
</evidence>
<dbReference type="GO" id="GO:0009307">
    <property type="term" value="P:DNA restriction-modification system"/>
    <property type="evidence" value="ECO:0007669"/>
    <property type="project" value="UniProtKB-KW"/>
</dbReference>
<keyword evidence="2" id="KW-0680">Restriction system</keyword>